<dbReference type="AlphaFoldDB" id="A0A0A9EUE8"/>
<dbReference type="EMBL" id="GBRH01194179">
    <property type="protein sequence ID" value="JAE03717.1"/>
    <property type="molecule type" value="Transcribed_RNA"/>
</dbReference>
<protein>
    <submittedName>
        <fullName evidence="2">Uncharacterized protein</fullName>
    </submittedName>
</protein>
<accession>A0A0A9EUE8</accession>
<organism evidence="2">
    <name type="scientific">Arundo donax</name>
    <name type="common">Giant reed</name>
    <name type="synonym">Donax arundinaceus</name>
    <dbReference type="NCBI Taxonomy" id="35708"/>
    <lineage>
        <taxon>Eukaryota</taxon>
        <taxon>Viridiplantae</taxon>
        <taxon>Streptophyta</taxon>
        <taxon>Embryophyta</taxon>
        <taxon>Tracheophyta</taxon>
        <taxon>Spermatophyta</taxon>
        <taxon>Magnoliopsida</taxon>
        <taxon>Liliopsida</taxon>
        <taxon>Poales</taxon>
        <taxon>Poaceae</taxon>
        <taxon>PACMAD clade</taxon>
        <taxon>Arundinoideae</taxon>
        <taxon>Arundineae</taxon>
        <taxon>Arundo</taxon>
    </lineage>
</organism>
<proteinExistence type="predicted"/>
<evidence type="ECO:0000256" key="1">
    <source>
        <dbReference type="SAM" id="MobiDB-lite"/>
    </source>
</evidence>
<feature type="compositionally biased region" description="Basic and acidic residues" evidence="1">
    <location>
        <begin position="120"/>
        <end position="135"/>
    </location>
</feature>
<feature type="region of interest" description="Disordered" evidence="1">
    <location>
        <begin position="1"/>
        <end position="171"/>
    </location>
</feature>
<reference evidence="2" key="1">
    <citation type="submission" date="2014-09" db="EMBL/GenBank/DDBJ databases">
        <authorList>
            <person name="Magalhaes I.L.F."/>
            <person name="Oliveira U."/>
            <person name="Santos F.R."/>
            <person name="Vidigal T.H.D.A."/>
            <person name="Brescovit A.D."/>
            <person name="Santos A.J."/>
        </authorList>
    </citation>
    <scope>NUCLEOTIDE SEQUENCE</scope>
    <source>
        <tissue evidence="2">Shoot tissue taken approximately 20 cm above the soil surface</tissue>
    </source>
</reference>
<feature type="compositionally biased region" description="Basic and acidic residues" evidence="1">
    <location>
        <begin position="142"/>
        <end position="152"/>
    </location>
</feature>
<name>A0A0A9EUE8_ARUDO</name>
<sequence>MRSRRCSSSRGASAAATRMAFSITSQMPAPAPRKKSRHRSSPSAIAAAGPRGAAVRGPPFPKIGLPRPRFPPPPPRTDASSMTPLPASIFCSYQITPGAPRPRFQSRRMANRMPPNPGSRESETHAGERINRSIEKQLSSKKQNESGRKEPTDQETSFFTSHFLVPHVPVP</sequence>
<feature type="compositionally biased region" description="Low complexity" evidence="1">
    <location>
        <begin position="8"/>
        <end position="20"/>
    </location>
</feature>
<evidence type="ECO:0000313" key="2">
    <source>
        <dbReference type="EMBL" id="JAE03717.1"/>
    </source>
</evidence>
<reference evidence="2" key="2">
    <citation type="journal article" date="2015" name="Data Brief">
        <title>Shoot transcriptome of the giant reed, Arundo donax.</title>
        <authorList>
            <person name="Barrero R.A."/>
            <person name="Guerrero F.D."/>
            <person name="Moolhuijzen P."/>
            <person name="Goolsby J.A."/>
            <person name="Tidwell J."/>
            <person name="Bellgard S.E."/>
            <person name="Bellgard M.I."/>
        </authorList>
    </citation>
    <scope>NUCLEOTIDE SEQUENCE</scope>
    <source>
        <tissue evidence="2">Shoot tissue taken approximately 20 cm above the soil surface</tissue>
    </source>
</reference>
<feature type="compositionally biased region" description="Low complexity" evidence="1">
    <location>
        <begin position="41"/>
        <end position="57"/>
    </location>
</feature>